<dbReference type="RefSeq" id="WP_184338396.1">
    <property type="nucleotide sequence ID" value="NZ_JACHIG010000001.1"/>
</dbReference>
<feature type="compositionally biased region" description="Polar residues" evidence="1">
    <location>
        <begin position="318"/>
        <end position="345"/>
    </location>
</feature>
<reference evidence="2 3" key="1">
    <citation type="submission" date="2020-08" db="EMBL/GenBank/DDBJ databases">
        <title>Genomic Encyclopedia of Type Strains, Phase IV (KMG-IV): sequencing the most valuable type-strain genomes for metagenomic binning, comparative biology and taxonomic classification.</title>
        <authorList>
            <person name="Goeker M."/>
        </authorList>
    </citation>
    <scope>NUCLEOTIDE SEQUENCE [LARGE SCALE GENOMIC DNA]</scope>
    <source>
        <strain evidence="2 3">DSM 12252</strain>
    </source>
</reference>
<sequence length="352" mass="37758">MSTPTPMKNPPSLPQPPVRDAPAFDFYPERWLVGVAGMSDAEQLSYLRLLCHQWLLQGLPADVPALKRLGGKGVTPAVLAKLPLQPDGRRRNARLEIIREEQRERIAKKSAQRRAAAHKRWHGSATAPHTAGSAGAEPDAWPEHNPTETDAAGMRSQCGGRCGEAAADMPTTHRPPPTSVPEDANNAGAAAHESAIAGSMLSGSAVHASPAAAACAQAVAGSGFHTVSDAPTASRGHAAGSAPDEDEAVRHTPDLPTVLAWAGMIGCPPDKAEIWWHEHEARPLSRFGRWTDRDGNAVQRPQNALSAWWQKWQANDQQRATRLHAQPSTGYHATARSTTQRSDTANRPGRYA</sequence>
<gene>
    <name evidence="2" type="ORF">HNQ65_001031</name>
</gene>
<evidence type="ECO:0000313" key="2">
    <source>
        <dbReference type="EMBL" id="MBB5031477.1"/>
    </source>
</evidence>
<evidence type="ECO:0000256" key="1">
    <source>
        <dbReference type="SAM" id="MobiDB-lite"/>
    </source>
</evidence>
<name>A0A7W7Y8A6_9BACT</name>
<dbReference type="Proteomes" id="UP000590740">
    <property type="component" value="Unassembled WGS sequence"/>
</dbReference>
<feature type="region of interest" description="Disordered" evidence="1">
    <location>
        <begin position="230"/>
        <end position="250"/>
    </location>
</feature>
<feature type="region of interest" description="Disordered" evidence="1">
    <location>
        <begin position="318"/>
        <end position="352"/>
    </location>
</feature>
<evidence type="ECO:0008006" key="4">
    <source>
        <dbReference type="Google" id="ProtNLM"/>
    </source>
</evidence>
<feature type="compositionally biased region" description="Pro residues" evidence="1">
    <location>
        <begin position="7"/>
        <end position="19"/>
    </location>
</feature>
<feature type="region of interest" description="Disordered" evidence="1">
    <location>
        <begin position="115"/>
        <end position="190"/>
    </location>
</feature>
<accession>A0A7W7Y8A6</accession>
<organism evidence="2 3">
    <name type="scientific">Prosthecobacter vanneervenii</name>
    <dbReference type="NCBI Taxonomy" id="48466"/>
    <lineage>
        <taxon>Bacteria</taxon>
        <taxon>Pseudomonadati</taxon>
        <taxon>Verrucomicrobiota</taxon>
        <taxon>Verrucomicrobiia</taxon>
        <taxon>Verrucomicrobiales</taxon>
        <taxon>Verrucomicrobiaceae</taxon>
        <taxon>Prosthecobacter</taxon>
    </lineage>
</organism>
<protein>
    <recommendedName>
        <fullName evidence="4">DUF1376 domain-containing protein</fullName>
    </recommendedName>
</protein>
<dbReference type="EMBL" id="JACHIG010000001">
    <property type="protein sequence ID" value="MBB5031477.1"/>
    <property type="molecule type" value="Genomic_DNA"/>
</dbReference>
<keyword evidence="3" id="KW-1185">Reference proteome</keyword>
<dbReference type="AlphaFoldDB" id="A0A7W7Y8A6"/>
<evidence type="ECO:0000313" key="3">
    <source>
        <dbReference type="Proteomes" id="UP000590740"/>
    </source>
</evidence>
<feature type="region of interest" description="Disordered" evidence="1">
    <location>
        <begin position="1"/>
        <end position="20"/>
    </location>
</feature>
<proteinExistence type="predicted"/>
<comment type="caution">
    <text evidence="2">The sequence shown here is derived from an EMBL/GenBank/DDBJ whole genome shotgun (WGS) entry which is preliminary data.</text>
</comment>